<proteinExistence type="predicted"/>
<name>A0A9P0M4X1_ACAOB</name>
<dbReference type="EMBL" id="CAKOFQ010008120">
    <property type="protein sequence ID" value="CAH2011823.1"/>
    <property type="molecule type" value="Genomic_DNA"/>
</dbReference>
<evidence type="ECO:0000313" key="3">
    <source>
        <dbReference type="Proteomes" id="UP001152888"/>
    </source>
</evidence>
<evidence type="ECO:0000256" key="1">
    <source>
        <dbReference type="SAM" id="MobiDB-lite"/>
    </source>
</evidence>
<gene>
    <name evidence="2" type="ORF">ACAOBT_LOCUS32429</name>
</gene>
<sequence>MEGDITNNEPTIADFITQTAAGVNIRRVNPATPPVAVPGTSRMSPTPSDVPVPGASRERVQPPATIHKRVRVAGQFAVRVAAVRYRGMHMRHI</sequence>
<evidence type="ECO:0000313" key="2">
    <source>
        <dbReference type="EMBL" id="CAH2011823.1"/>
    </source>
</evidence>
<dbReference type="Proteomes" id="UP001152888">
    <property type="component" value="Unassembled WGS sequence"/>
</dbReference>
<keyword evidence="3" id="KW-1185">Reference proteome</keyword>
<accession>A0A9P0M4X1</accession>
<feature type="region of interest" description="Disordered" evidence="1">
    <location>
        <begin position="32"/>
        <end position="61"/>
    </location>
</feature>
<dbReference type="AlphaFoldDB" id="A0A9P0M4X1"/>
<comment type="caution">
    <text evidence="2">The sequence shown here is derived from an EMBL/GenBank/DDBJ whole genome shotgun (WGS) entry which is preliminary data.</text>
</comment>
<organism evidence="2 3">
    <name type="scientific">Acanthoscelides obtectus</name>
    <name type="common">Bean weevil</name>
    <name type="synonym">Bruchus obtectus</name>
    <dbReference type="NCBI Taxonomy" id="200917"/>
    <lineage>
        <taxon>Eukaryota</taxon>
        <taxon>Metazoa</taxon>
        <taxon>Ecdysozoa</taxon>
        <taxon>Arthropoda</taxon>
        <taxon>Hexapoda</taxon>
        <taxon>Insecta</taxon>
        <taxon>Pterygota</taxon>
        <taxon>Neoptera</taxon>
        <taxon>Endopterygota</taxon>
        <taxon>Coleoptera</taxon>
        <taxon>Polyphaga</taxon>
        <taxon>Cucujiformia</taxon>
        <taxon>Chrysomeloidea</taxon>
        <taxon>Chrysomelidae</taxon>
        <taxon>Bruchinae</taxon>
        <taxon>Bruchini</taxon>
        <taxon>Acanthoscelides</taxon>
    </lineage>
</organism>
<protein>
    <submittedName>
        <fullName evidence="2">Uncharacterized protein</fullName>
    </submittedName>
</protein>
<reference evidence="2" key="1">
    <citation type="submission" date="2022-03" db="EMBL/GenBank/DDBJ databases">
        <authorList>
            <person name="Sayadi A."/>
        </authorList>
    </citation>
    <scope>NUCLEOTIDE SEQUENCE</scope>
</reference>